<evidence type="ECO:0000313" key="8">
    <source>
        <dbReference type="EMBL" id="SIN93814.1"/>
    </source>
</evidence>
<evidence type="ECO:0000313" key="9">
    <source>
        <dbReference type="Proteomes" id="UP000184782"/>
    </source>
</evidence>
<dbReference type="PANTHER" id="PTHR43711">
    <property type="entry name" value="TWO-COMPONENT HISTIDINE KINASE"/>
    <property type="match status" value="1"/>
</dbReference>
<evidence type="ECO:0000256" key="5">
    <source>
        <dbReference type="ARBA" id="ARBA00022777"/>
    </source>
</evidence>
<dbReference type="InterPro" id="IPR004358">
    <property type="entry name" value="Sig_transdc_His_kin-like_C"/>
</dbReference>
<dbReference type="Gene3D" id="3.30.450.40">
    <property type="match status" value="1"/>
</dbReference>
<reference evidence="9" key="1">
    <citation type="submission" date="2016-12" db="EMBL/GenBank/DDBJ databases">
        <authorList>
            <person name="Varghese N."/>
            <person name="Submissions S."/>
        </authorList>
    </citation>
    <scope>NUCLEOTIDE SEQUENCE [LARGE SCALE GENOMIC DNA]</scope>
    <source>
        <strain evidence="9">DSM 16779</strain>
    </source>
</reference>
<evidence type="ECO:0000256" key="6">
    <source>
        <dbReference type="ARBA" id="ARBA00023012"/>
    </source>
</evidence>
<dbReference type="PROSITE" id="PS50109">
    <property type="entry name" value="HIS_KIN"/>
    <property type="match status" value="1"/>
</dbReference>
<keyword evidence="3" id="KW-0597">Phosphoprotein</keyword>
<sequence>MESRTIESDFEKDIEQVNQIPAVANILEVICSTTGMGYAVVARVTENRWIACAVNDKINFGLGIGGELKVETTLCHQVREFQETVAIDYVDNDPLYSDHHTPKTYGLQSYISIPLILKNGDFFGTLCAIDPRPALVNNEKTINMFKLFAELIAFNLDSIQTLSETKDKLLKEQKDAETREQFIAMLGHDLRNPVNAISISAQVLLRSSMDERNMKLVKIIQDSTIRTKGLIDNMLDFASGRLGGGIKLNYENNDSLEDVLNQVINELRVVYPDRLILTDLDLNKEIKGDHKRIAQLFSNLLGNAITHGEQGTPIIVSAKTGSDHFELCVTNKGNKISNEAKRHLFMPFSRGKVHQGQEGLGLGLYIASEIAKAHNGKLSVDSTDEQTCFTFHIPN</sequence>
<dbReference type="GO" id="GO:0000155">
    <property type="term" value="F:phosphorelay sensor kinase activity"/>
    <property type="evidence" value="ECO:0007669"/>
    <property type="project" value="InterPro"/>
</dbReference>
<dbReference type="Proteomes" id="UP000184782">
    <property type="component" value="Unassembled WGS sequence"/>
</dbReference>
<dbReference type="Pfam" id="PF02518">
    <property type="entry name" value="HATPase_c"/>
    <property type="match status" value="1"/>
</dbReference>
<keyword evidence="4" id="KW-0808">Transferase</keyword>
<dbReference type="AlphaFoldDB" id="A0A1N6FF31"/>
<proteinExistence type="predicted"/>
<dbReference type="InterPro" id="IPR005467">
    <property type="entry name" value="His_kinase_dom"/>
</dbReference>
<feature type="domain" description="Histidine kinase" evidence="7">
    <location>
        <begin position="185"/>
        <end position="395"/>
    </location>
</feature>
<dbReference type="InterPro" id="IPR003594">
    <property type="entry name" value="HATPase_dom"/>
</dbReference>
<dbReference type="InterPro" id="IPR036890">
    <property type="entry name" value="HATPase_C_sf"/>
</dbReference>
<dbReference type="EMBL" id="FSRQ01000001">
    <property type="protein sequence ID" value="SIN93814.1"/>
    <property type="molecule type" value="Genomic_DNA"/>
</dbReference>
<evidence type="ECO:0000256" key="3">
    <source>
        <dbReference type="ARBA" id="ARBA00022553"/>
    </source>
</evidence>
<dbReference type="InterPro" id="IPR050736">
    <property type="entry name" value="Sensor_HK_Regulatory"/>
</dbReference>
<dbReference type="Gene3D" id="3.30.565.10">
    <property type="entry name" value="Histidine kinase-like ATPase, C-terminal domain"/>
    <property type="match status" value="1"/>
</dbReference>
<name>A0A1N6FF31_9FLAO</name>
<dbReference type="SUPFAM" id="SSF55874">
    <property type="entry name" value="ATPase domain of HSP90 chaperone/DNA topoisomerase II/histidine kinase"/>
    <property type="match status" value="1"/>
</dbReference>
<organism evidence="8 9">
    <name type="scientific">Chryseobacterium scophthalmum</name>
    <dbReference type="NCBI Taxonomy" id="59733"/>
    <lineage>
        <taxon>Bacteria</taxon>
        <taxon>Pseudomonadati</taxon>
        <taxon>Bacteroidota</taxon>
        <taxon>Flavobacteriia</taxon>
        <taxon>Flavobacteriales</taxon>
        <taxon>Weeksellaceae</taxon>
        <taxon>Chryseobacterium group</taxon>
        <taxon>Chryseobacterium</taxon>
    </lineage>
</organism>
<evidence type="ECO:0000259" key="7">
    <source>
        <dbReference type="PROSITE" id="PS50109"/>
    </source>
</evidence>
<dbReference type="OrthoDB" id="9124519at2"/>
<dbReference type="SMART" id="SM00388">
    <property type="entry name" value="HisKA"/>
    <property type="match status" value="1"/>
</dbReference>
<dbReference type="RefSeq" id="WP_074229425.1">
    <property type="nucleotide sequence ID" value="NZ_FSRQ01000001.1"/>
</dbReference>
<dbReference type="InterPro" id="IPR029016">
    <property type="entry name" value="GAF-like_dom_sf"/>
</dbReference>
<keyword evidence="5" id="KW-0418">Kinase</keyword>
<dbReference type="SUPFAM" id="SSF47384">
    <property type="entry name" value="Homodimeric domain of signal transducing histidine kinase"/>
    <property type="match status" value="1"/>
</dbReference>
<dbReference type="InterPro" id="IPR036097">
    <property type="entry name" value="HisK_dim/P_sf"/>
</dbReference>
<evidence type="ECO:0000256" key="4">
    <source>
        <dbReference type="ARBA" id="ARBA00022679"/>
    </source>
</evidence>
<dbReference type="Pfam" id="PF01590">
    <property type="entry name" value="GAF"/>
    <property type="match status" value="1"/>
</dbReference>
<protein>
    <recommendedName>
        <fullName evidence="2">histidine kinase</fullName>
        <ecNumber evidence="2">2.7.13.3</ecNumber>
    </recommendedName>
</protein>
<evidence type="ECO:0000256" key="2">
    <source>
        <dbReference type="ARBA" id="ARBA00012438"/>
    </source>
</evidence>
<accession>A0A1N6FF31</accession>
<dbReference type="SMART" id="SM00065">
    <property type="entry name" value="GAF"/>
    <property type="match status" value="1"/>
</dbReference>
<dbReference type="Gene3D" id="1.10.287.130">
    <property type="match status" value="1"/>
</dbReference>
<dbReference type="CDD" id="cd00082">
    <property type="entry name" value="HisKA"/>
    <property type="match status" value="1"/>
</dbReference>
<dbReference type="SUPFAM" id="SSF55781">
    <property type="entry name" value="GAF domain-like"/>
    <property type="match status" value="1"/>
</dbReference>
<dbReference type="SMART" id="SM00387">
    <property type="entry name" value="HATPase_c"/>
    <property type="match status" value="1"/>
</dbReference>
<keyword evidence="6" id="KW-0902">Two-component regulatory system</keyword>
<dbReference type="PANTHER" id="PTHR43711:SF1">
    <property type="entry name" value="HISTIDINE KINASE 1"/>
    <property type="match status" value="1"/>
</dbReference>
<gene>
    <name evidence="8" type="ORF">SAMN05421769_1250</name>
</gene>
<dbReference type="EC" id="2.7.13.3" evidence="2"/>
<dbReference type="Pfam" id="PF00512">
    <property type="entry name" value="HisKA"/>
    <property type="match status" value="1"/>
</dbReference>
<keyword evidence="9" id="KW-1185">Reference proteome</keyword>
<evidence type="ECO:0000256" key="1">
    <source>
        <dbReference type="ARBA" id="ARBA00000085"/>
    </source>
</evidence>
<dbReference type="PRINTS" id="PR00344">
    <property type="entry name" value="BCTRLSENSOR"/>
</dbReference>
<dbReference type="STRING" id="59733.SAMN05421769_1250"/>
<dbReference type="InterPro" id="IPR003018">
    <property type="entry name" value="GAF"/>
</dbReference>
<dbReference type="InterPro" id="IPR003661">
    <property type="entry name" value="HisK_dim/P_dom"/>
</dbReference>
<comment type="catalytic activity">
    <reaction evidence="1">
        <text>ATP + protein L-histidine = ADP + protein N-phospho-L-histidine.</text>
        <dbReference type="EC" id="2.7.13.3"/>
    </reaction>
</comment>